<evidence type="ECO:0000256" key="1">
    <source>
        <dbReference type="SAM" id="MobiDB-lite"/>
    </source>
</evidence>
<feature type="signal peptide" evidence="2">
    <location>
        <begin position="1"/>
        <end position="19"/>
    </location>
</feature>
<name>A0A067CC34_SAPPC</name>
<feature type="region of interest" description="Disordered" evidence="1">
    <location>
        <begin position="83"/>
        <end position="126"/>
    </location>
</feature>
<dbReference type="VEuPathDB" id="FungiDB:SPRG_20505"/>
<evidence type="ECO:0000256" key="2">
    <source>
        <dbReference type="SAM" id="SignalP"/>
    </source>
</evidence>
<accession>A0A067CC34</accession>
<dbReference type="GeneID" id="24141618"/>
<dbReference type="KEGG" id="spar:SPRG_20505"/>
<keyword evidence="4" id="KW-1185">Reference proteome</keyword>
<dbReference type="AlphaFoldDB" id="A0A067CC34"/>
<evidence type="ECO:0000313" key="3">
    <source>
        <dbReference type="EMBL" id="KDO26705.1"/>
    </source>
</evidence>
<dbReference type="OrthoDB" id="10510387at2759"/>
<protein>
    <submittedName>
        <fullName evidence="3">Uncharacterized protein</fullName>
    </submittedName>
</protein>
<proteinExistence type="predicted"/>
<dbReference type="RefSeq" id="XP_012202593.1">
    <property type="nucleotide sequence ID" value="XM_012347203.1"/>
</dbReference>
<sequence>MVRRTTALALGCLAGLAMADDAICAVKECTVITTGKLCNRLTDDCPTCLSQLMGGKTARCTNATFDGCQGGTVCSSITTLPPTPTASTAPPNATTPVVTVPGDTKPSPTPTTSSSKPTTTLPKTTAPVSSATTTWCTFATTALVVVVAVALGV</sequence>
<organism evidence="3 4">
    <name type="scientific">Saprolegnia parasitica (strain CBS 223.65)</name>
    <dbReference type="NCBI Taxonomy" id="695850"/>
    <lineage>
        <taxon>Eukaryota</taxon>
        <taxon>Sar</taxon>
        <taxon>Stramenopiles</taxon>
        <taxon>Oomycota</taxon>
        <taxon>Saprolegniomycetes</taxon>
        <taxon>Saprolegniales</taxon>
        <taxon>Saprolegniaceae</taxon>
        <taxon>Saprolegnia</taxon>
    </lineage>
</organism>
<reference evidence="3 4" key="1">
    <citation type="journal article" date="2013" name="PLoS Genet.">
        <title>Distinctive expansion of potential virulence genes in the genome of the oomycete fish pathogen Saprolegnia parasitica.</title>
        <authorList>
            <person name="Jiang R.H."/>
            <person name="de Bruijn I."/>
            <person name="Haas B.J."/>
            <person name="Belmonte R."/>
            <person name="Lobach L."/>
            <person name="Christie J."/>
            <person name="van den Ackerveken G."/>
            <person name="Bottin A."/>
            <person name="Bulone V."/>
            <person name="Diaz-Moreno S.M."/>
            <person name="Dumas B."/>
            <person name="Fan L."/>
            <person name="Gaulin E."/>
            <person name="Govers F."/>
            <person name="Grenville-Briggs L.J."/>
            <person name="Horner N.R."/>
            <person name="Levin J.Z."/>
            <person name="Mammella M."/>
            <person name="Meijer H.J."/>
            <person name="Morris P."/>
            <person name="Nusbaum C."/>
            <person name="Oome S."/>
            <person name="Phillips A.J."/>
            <person name="van Rooyen D."/>
            <person name="Rzeszutek E."/>
            <person name="Saraiva M."/>
            <person name="Secombes C.J."/>
            <person name="Seidl M.F."/>
            <person name="Snel B."/>
            <person name="Stassen J.H."/>
            <person name="Sykes S."/>
            <person name="Tripathy S."/>
            <person name="van den Berg H."/>
            <person name="Vega-Arreguin J.C."/>
            <person name="Wawra S."/>
            <person name="Young S.K."/>
            <person name="Zeng Q."/>
            <person name="Dieguez-Uribeondo J."/>
            <person name="Russ C."/>
            <person name="Tyler B.M."/>
            <person name="van West P."/>
        </authorList>
    </citation>
    <scope>NUCLEOTIDE SEQUENCE [LARGE SCALE GENOMIC DNA]</scope>
    <source>
        <strain evidence="3 4">CBS 223.65</strain>
    </source>
</reference>
<keyword evidence="2" id="KW-0732">Signal</keyword>
<evidence type="ECO:0000313" key="4">
    <source>
        <dbReference type="Proteomes" id="UP000030745"/>
    </source>
</evidence>
<dbReference type="Proteomes" id="UP000030745">
    <property type="component" value="Unassembled WGS sequence"/>
</dbReference>
<dbReference type="EMBL" id="KK583222">
    <property type="protein sequence ID" value="KDO26705.1"/>
    <property type="molecule type" value="Genomic_DNA"/>
</dbReference>
<feature type="compositionally biased region" description="Low complexity" evidence="1">
    <location>
        <begin position="85"/>
        <end position="126"/>
    </location>
</feature>
<feature type="chain" id="PRO_5001638377" evidence="2">
    <location>
        <begin position="20"/>
        <end position="153"/>
    </location>
</feature>
<gene>
    <name evidence="3" type="ORF">SPRG_20505</name>
</gene>